<keyword evidence="3" id="KW-1185">Reference proteome</keyword>
<evidence type="ECO:0000313" key="3">
    <source>
        <dbReference type="Proteomes" id="UP000321058"/>
    </source>
</evidence>
<gene>
    <name evidence="2" type="ORF">RSO01_33260</name>
</gene>
<comment type="caution">
    <text evidence="2">The sequence shown here is derived from an EMBL/GenBank/DDBJ whole genome shotgun (WGS) entry which is preliminary data.</text>
</comment>
<dbReference type="EMBL" id="BKAJ01000057">
    <property type="protein sequence ID" value="GEP56160.1"/>
    <property type="molecule type" value="Genomic_DNA"/>
</dbReference>
<organism evidence="2 3">
    <name type="scientific">Reyranella soli</name>
    <dbReference type="NCBI Taxonomy" id="1230389"/>
    <lineage>
        <taxon>Bacteria</taxon>
        <taxon>Pseudomonadati</taxon>
        <taxon>Pseudomonadota</taxon>
        <taxon>Alphaproteobacteria</taxon>
        <taxon>Hyphomicrobiales</taxon>
        <taxon>Reyranellaceae</taxon>
        <taxon>Reyranella</taxon>
    </lineage>
</organism>
<feature type="region of interest" description="Disordered" evidence="1">
    <location>
        <begin position="1"/>
        <end position="50"/>
    </location>
</feature>
<feature type="region of interest" description="Disordered" evidence="1">
    <location>
        <begin position="67"/>
        <end position="114"/>
    </location>
</feature>
<sequence length="114" mass="12634">MEACAYDEGAEPDGDPQGNLMAKPFDNSVQEKRDLAQRSTRLGRAQPNDADKALLYQYADELERAAAEFEGNADRQPVPSTSSPRPVIQQQQQQQPQEQGTEPPTAPKEPKDPR</sequence>
<reference evidence="2 3" key="1">
    <citation type="submission" date="2019-07" db="EMBL/GenBank/DDBJ databases">
        <title>Whole genome shotgun sequence of Reyranella soli NBRC 108950.</title>
        <authorList>
            <person name="Hosoyama A."/>
            <person name="Uohara A."/>
            <person name="Ohji S."/>
            <person name="Ichikawa N."/>
        </authorList>
    </citation>
    <scope>NUCLEOTIDE SEQUENCE [LARGE SCALE GENOMIC DNA]</scope>
    <source>
        <strain evidence="2 3">NBRC 108950</strain>
    </source>
</reference>
<evidence type="ECO:0000313" key="2">
    <source>
        <dbReference type="EMBL" id="GEP56160.1"/>
    </source>
</evidence>
<name>A0A512NB37_9HYPH</name>
<accession>A0A512NB37</accession>
<dbReference type="AlphaFoldDB" id="A0A512NB37"/>
<feature type="compositionally biased region" description="Low complexity" evidence="1">
    <location>
        <begin position="89"/>
        <end position="99"/>
    </location>
</feature>
<dbReference type="Proteomes" id="UP000321058">
    <property type="component" value="Unassembled WGS sequence"/>
</dbReference>
<protein>
    <submittedName>
        <fullName evidence="2">Uncharacterized protein</fullName>
    </submittedName>
</protein>
<evidence type="ECO:0000256" key="1">
    <source>
        <dbReference type="SAM" id="MobiDB-lite"/>
    </source>
</evidence>
<proteinExistence type="predicted"/>